<feature type="transmembrane region" description="Helical" evidence="2">
    <location>
        <begin position="439"/>
        <end position="462"/>
    </location>
</feature>
<evidence type="ECO:0000256" key="2">
    <source>
        <dbReference type="SAM" id="Phobius"/>
    </source>
</evidence>
<feature type="transmembrane region" description="Helical" evidence="2">
    <location>
        <begin position="787"/>
        <end position="805"/>
    </location>
</feature>
<keyword evidence="4" id="KW-1185">Reference proteome</keyword>
<evidence type="ECO:0000256" key="1">
    <source>
        <dbReference type="SAM" id="MobiDB-lite"/>
    </source>
</evidence>
<dbReference type="EMBL" id="JAASRO010000001">
    <property type="protein sequence ID" value="NIK59832.1"/>
    <property type="molecule type" value="Genomic_DNA"/>
</dbReference>
<feature type="transmembrane region" description="Helical" evidence="2">
    <location>
        <begin position="642"/>
        <end position="664"/>
    </location>
</feature>
<dbReference type="Proteomes" id="UP000555407">
    <property type="component" value="Unassembled WGS sequence"/>
</dbReference>
<dbReference type="SUPFAM" id="SSF52151">
    <property type="entry name" value="FabD/lysophospholipase-like"/>
    <property type="match status" value="1"/>
</dbReference>
<feature type="compositionally biased region" description="Polar residues" evidence="1">
    <location>
        <begin position="282"/>
        <end position="294"/>
    </location>
</feature>
<dbReference type="InterPro" id="IPR016035">
    <property type="entry name" value="Acyl_Trfase/lysoPLipase"/>
</dbReference>
<reference evidence="3 4" key="1">
    <citation type="submission" date="2020-03" db="EMBL/GenBank/DDBJ databases">
        <title>Sequencing the genomes of 1000 actinobacteria strains.</title>
        <authorList>
            <person name="Klenk H.-P."/>
        </authorList>
    </citation>
    <scope>NUCLEOTIDE SEQUENCE [LARGE SCALE GENOMIC DNA]</scope>
    <source>
        <strain evidence="3 4">DSM 45490</strain>
    </source>
</reference>
<feature type="transmembrane region" description="Helical" evidence="2">
    <location>
        <begin position="597"/>
        <end position="622"/>
    </location>
</feature>
<proteinExistence type="predicted"/>
<comment type="caution">
    <text evidence="3">The sequence shown here is derived from an EMBL/GenBank/DDBJ whole genome shotgun (WGS) entry which is preliminary data.</text>
</comment>
<feature type="transmembrane region" description="Helical" evidence="2">
    <location>
        <begin position="97"/>
        <end position="121"/>
    </location>
</feature>
<evidence type="ECO:0008006" key="5">
    <source>
        <dbReference type="Google" id="ProtNLM"/>
    </source>
</evidence>
<feature type="transmembrane region" description="Helical" evidence="2">
    <location>
        <begin position="494"/>
        <end position="519"/>
    </location>
</feature>
<evidence type="ECO:0000313" key="3">
    <source>
        <dbReference type="EMBL" id="NIK59832.1"/>
    </source>
</evidence>
<protein>
    <recommendedName>
        <fullName evidence="5">Patatin-like phospholipase</fullName>
    </recommendedName>
</protein>
<dbReference type="AlphaFoldDB" id="A0A7X5VES7"/>
<keyword evidence="2" id="KW-0472">Membrane</keyword>
<sequence length="1101" mass="117716">MTNFLDPPTGGLDAKTDVAFHYGRRVLWLVVGVCVFVLLALILGNGGGDGFLPQAVGIAFLVFAVLLSLVLLVAVARMRDRQIPPWAERLLARIARLPHWLAVLRWSALVFASVAAAHFGAAASLEGQSKSIVDIELAGSSKAWTDCACDDAFTRAVQQDFWFIACYVLLLVLLALWAGAYFRLPALRRARVTVAIAVVVAGVLDVAENILMLAGGASDGPWRFAAICAWAKFAILLVTVVYVTAGAFAWWSTPRWVRLASWALPVYARKAAATVPKAPPSQEVSQEATGTQTKRGAPPPPEGSRYGIALSGGGIRASSISLGALQALDDGVLGWSGARAVTAVSGGSNLAAGWSISRSGYQTADGGNPARVEPGDLNPAPWEWQDNGSLTPEERHLVDNLGYLASNEPRGSDTDPAATNAIRRGEDEQASAKSSYRPAVFATIIAGLTVNVVVMLSMLWAISRPVGWALRSLTDQDGTLRKGAMHDLVEEHSLALPGIIFLLVGFAVLMLWVLAGRLLIGPAQNHQWARLTLQTLKRAAYAALALGALLAITVWAFVELVGAVAYLSLPALLATAAAGAGVVGSVVRILRKPAARFAPMLGGFAFIVVALGLAALATWTAAKHGVSWSGQDLVSWQSGWNWVLALVIVAAALLGPSPESWALAPFYRGKLRLAYATYRTGDAQDQQRVKPYENDDVAGTDKAKREPGLSAFNHDGTATRTPLVVCTTSTVSSRAVRTHYGTPALSVTFDPERTTLHLPQDGRGNTLEFAASTRVLDRLGNKLHKRITTMMAVAISSAAVSPAMGRYQIGPTSMLLTFFNIRLGVWIANPRFITQLEAAGLQDQANLRYARTGLGYLFKEFFGVHDLDDPYLYLTDGGHWENTGLVELLRISEVTEIVCVDADSGPGDATSSLGKAIAIAPSECDIRIDISLDPLRAAPSGSRVPAYSPRTVNVGFFTKGAGTFTDDTPVGVLWYAKPGLAKHMPAALLAFHERYPTYPRESTLNQFFDTASFVAYRNLGRYNAREILLARQELQQALTELLAIADPATLDEQLTAMASDENSHWAVIELSRAAHSAVPPDGADTAALISAYCRAVSNSLV</sequence>
<feature type="transmembrane region" description="Helical" evidence="2">
    <location>
        <begin position="539"/>
        <end position="558"/>
    </location>
</feature>
<evidence type="ECO:0000313" key="4">
    <source>
        <dbReference type="Proteomes" id="UP000555407"/>
    </source>
</evidence>
<feature type="transmembrane region" description="Helical" evidence="2">
    <location>
        <begin position="194"/>
        <end position="217"/>
    </location>
</feature>
<feature type="transmembrane region" description="Helical" evidence="2">
    <location>
        <begin position="26"/>
        <end position="43"/>
    </location>
</feature>
<feature type="transmembrane region" description="Helical" evidence="2">
    <location>
        <begin position="564"/>
        <end position="590"/>
    </location>
</feature>
<gene>
    <name evidence="3" type="ORF">BJY22_005549</name>
</gene>
<feature type="transmembrane region" description="Helical" evidence="2">
    <location>
        <begin position="55"/>
        <end position="76"/>
    </location>
</feature>
<accession>A0A7X5VES7</accession>
<feature type="region of interest" description="Disordered" evidence="1">
    <location>
        <begin position="278"/>
        <end position="305"/>
    </location>
</feature>
<keyword evidence="2" id="KW-0812">Transmembrane</keyword>
<dbReference type="Gene3D" id="3.40.1090.10">
    <property type="entry name" value="Cytosolic phospholipase A2 catalytic domain"/>
    <property type="match status" value="1"/>
</dbReference>
<feature type="transmembrane region" description="Helical" evidence="2">
    <location>
        <begin position="229"/>
        <end position="251"/>
    </location>
</feature>
<keyword evidence="2" id="KW-1133">Transmembrane helix</keyword>
<name>A0A7X5VES7_9ACTN</name>
<organism evidence="3 4">
    <name type="scientific">Kribbella shirazensis</name>
    <dbReference type="NCBI Taxonomy" id="1105143"/>
    <lineage>
        <taxon>Bacteria</taxon>
        <taxon>Bacillati</taxon>
        <taxon>Actinomycetota</taxon>
        <taxon>Actinomycetes</taxon>
        <taxon>Propionibacteriales</taxon>
        <taxon>Kribbellaceae</taxon>
        <taxon>Kribbella</taxon>
    </lineage>
</organism>
<feature type="transmembrane region" description="Helical" evidence="2">
    <location>
        <begin position="161"/>
        <end position="182"/>
    </location>
</feature>
<dbReference type="RefSeq" id="WP_167212250.1">
    <property type="nucleotide sequence ID" value="NZ_JAASRO010000001.1"/>
</dbReference>